<gene>
    <name evidence="2" type="ORF">FJY75_09640</name>
</gene>
<evidence type="ECO:0008006" key="4">
    <source>
        <dbReference type="Google" id="ProtNLM"/>
    </source>
</evidence>
<evidence type="ECO:0000256" key="1">
    <source>
        <dbReference type="SAM" id="SignalP"/>
    </source>
</evidence>
<accession>A0A937XA89</accession>
<evidence type="ECO:0000313" key="2">
    <source>
        <dbReference type="EMBL" id="MBM3318100.1"/>
    </source>
</evidence>
<proteinExistence type="predicted"/>
<comment type="caution">
    <text evidence="2">The sequence shown here is derived from an EMBL/GenBank/DDBJ whole genome shotgun (WGS) entry which is preliminary data.</text>
</comment>
<organism evidence="2 3">
    <name type="scientific">Eiseniibacteriota bacterium</name>
    <dbReference type="NCBI Taxonomy" id="2212470"/>
    <lineage>
        <taxon>Bacteria</taxon>
        <taxon>Candidatus Eiseniibacteriota</taxon>
    </lineage>
</organism>
<dbReference type="EMBL" id="VGIY01000262">
    <property type="protein sequence ID" value="MBM3318100.1"/>
    <property type="molecule type" value="Genomic_DNA"/>
</dbReference>
<feature type="chain" id="PRO_5037395563" description="S-layer family protein" evidence="1">
    <location>
        <begin position="34"/>
        <end position="855"/>
    </location>
</feature>
<name>A0A937XA89_UNCEI</name>
<evidence type="ECO:0000313" key="3">
    <source>
        <dbReference type="Proteomes" id="UP000748308"/>
    </source>
</evidence>
<sequence>MSRGTTRSESCSLGLVLAMALALCVGAVPSAEAETITWANLAGGTWNTAANWNPADVPNEAGEEALVANDGVTYTITLNVSPGLDALAIQNPTATLNLGSSTLTLLQSAGLSNAGRIQANSGSATITGAVFNQSAGTIQTLNNCDLYFPGQTLFNDGTIKINALAGTGNSNLIASGNVILEGGGVLRMVTSGQVNDAELETGSGFTLTQQVTHSIRGAGTINAALVNYGTVMADESGRTLWLTANPKSNDGTMGAVAGCYLNLGPTTLTQGPGGRLLGDEGAVRLESGATIVGGTFASNGAGKVTTVTGGPVTIEDIRNLGRFDVIPATVHLRGTLTTNDGTITLNPAGSANNSVLTFIEDLTLSGSGQCVMVAATDANDARVESSAGVTGTNGPGHTIRGSGTISAALVNEGLISGDDTVRALDLITNPKTNAGTLQAVAGGRLNVTGCAVTQDPGGTILADNALVGLGDGSTITGGTLASSGAGRVTTISGTTTIEDIHNLSRLDVIPATVNLRGTLVTNDGTITLNPGGSANNSFLVFVEDATLGGSGECLMVAATASNDANIQTAAGITGTNGPGHTIRGSGTISAALANEGLISGDDTVRSLDLTTNPKTNAGTLQAAAGGRLNITGCTVAQDPGGTILADNAVVGLGAGGTVTGGVLASANGGAVRSDAGTATLGGVTNIGTLQILGNGSSITVNGSSFANEGLIAVNYSGISNNATLRFADTCTLTGAGEVFLRVGGSSISDAVISTLGDAVLTVGADQLIHGSGELSARMVNQGTIVADDPTWDLTCNSDDLINHGVMRAEDGGDLLISDGTLINLATVAAIDASRILVSAAGFLRNQGQITATDEG</sequence>
<reference evidence="2" key="1">
    <citation type="submission" date="2019-03" db="EMBL/GenBank/DDBJ databases">
        <title>Lake Tanganyika Metagenome-Assembled Genomes (MAGs).</title>
        <authorList>
            <person name="Tran P."/>
        </authorList>
    </citation>
    <scope>NUCLEOTIDE SEQUENCE</scope>
    <source>
        <strain evidence="2">M_DeepCast_400m_m2_100</strain>
    </source>
</reference>
<protein>
    <recommendedName>
        <fullName evidence="4">S-layer family protein</fullName>
    </recommendedName>
</protein>
<dbReference type="Proteomes" id="UP000748308">
    <property type="component" value="Unassembled WGS sequence"/>
</dbReference>
<keyword evidence="1" id="KW-0732">Signal</keyword>
<feature type="non-terminal residue" evidence="2">
    <location>
        <position position="855"/>
    </location>
</feature>
<dbReference type="AlphaFoldDB" id="A0A937XA89"/>
<feature type="signal peptide" evidence="1">
    <location>
        <begin position="1"/>
        <end position="33"/>
    </location>
</feature>